<evidence type="ECO:0000256" key="1">
    <source>
        <dbReference type="SAM" id="MobiDB-lite"/>
    </source>
</evidence>
<sequence length="401" mass="43603">MDEQSLALAEDCELTEFKGESLLDPINRLKELLYSQSSSILDSYSNVDVPESDLETHDSPKTLSVEAPPSFSNVNSTPHIVTNLSTANALQAPSSNNDTLNLTLKKRSVPPVALISADIRQIRSRAQRINAYSAKFELLKKEDTGLCSWLNLNLVRELPLSIKTDYKKGFNETIPSIASLAANKIYSNLSLATSASSQPTLSSRTSDNSTDTNVLTNSSSQNSSKSLSFSRTFLDAVVQTNSPKGHPMSPPISPKTKTSSNLFSLNRRGSISKPNRPMTHMPPAVMNDPSTNSSASLTPMSPKSQKTASPKRQRRFSFQAVSSKFFGSPSTPSSSFPTIEEKTDTNSSNSVVIDEDALNRLCDVLPQADRDVLIKYLRAAGGKDDLMAVGLYMKDLKSGEI</sequence>
<dbReference type="OrthoDB" id="2413468at2759"/>
<evidence type="ECO:0000313" key="3">
    <source>
        <dbReference type="Proteomes" id="UP000789405"/>
    </source>
</evidence>
<feature type="compositionally biased region" description="Low complexity" evidence="1">
    <location>
        <begin position="200"/>
        <end position="226"/>
    </location>
</feature>
<keyword evidence="3" id="KW-1185">Reference proteome</keyword>
<organism evidence="2 3">
    <name type="scientific">Dentiscutata erythropus</name>
    <dbReference type="NCBI Taxonomy" id="1348616"/>
    <lineage>
        <taxon>Eukaryota</taxon>
        <taxon>Fungi</taxon>
        <taxon>Fungi incertae sedis</taxon>
        <taxon>Mucoromycota</taxon>
        <taxon>Glomeromycotina</taxon>
        <taxon>Glomeromycetes</taxon>
        <taxon>Diversisporales</taxon>
        <taxon>Gigasporaceae</taxon>
        <taxon>Dentiscutata</taxon>
    </lineage>
</organism>
<protein>
    <submittedName>
        <fullName evidence="2">16420_t:CDS:1</fullName>
    </submittedName>
</protein>
<feature type="region of interest" description="Disordered" evidence="1">
    <location>
        <begin position="196"/>
        <end position="226"/>
    </location>
</feature>
<dbReference type="AlphaFoldDB" id="A0A9N8WN08"/>
<feature type="compositionally biased region" description="Low complexity" evidence="1">
    <location>
        <begin position="322"/>
        <end position="337"/>
    </location>
</feature>
<gene>
    <name evidence="2" type="ORF">DERYTH_LOCUS2472</name>
</gene>
<feature type="compositionally biased region" description="Polar residues" evidence="1">
    <location>
        <begin position="261"/>
        <end position="273"/>
    </location>
</feature>
<accession>A0A9N8WN08</accession>
<proteinExistence type="predicted"/>
<dbReference type="EMBL" id="CAJVPY010000794">
    <property type="protein sequence ID" value="CAG8492219.1"/>
    <property type="molecule type" value="Genomic_DNA"/>
</dbReference>
<reference evidence="2" key="1">
    <citation type="submission" date="2021-06" db="EMBL/GenBank/DDBJ databases">
        <authorList>
            <person name="Kallberg Y."/>
            <person name="Tangrot J."/>
            <person name="Rosling A."/>
        </authorList>
    </citation>
    <scope>NUCLEOTIDE SEQUENCE</scope>
    <source>
        <strain evidence="2">MA453B</strain>
    </source>
</reference>
<feature type="compositionally biased region" description="Polar residues" evidence="1">
    <location>
        <begin position="288"/>
        <end position="308"/>
    </location>
</feature>
<name>A0A9N8WN08_9GLOM</name>
<dbReference type="Proteomes" id="UP000789405">
    <property type="component" value="Unassembled WGS sequence"/>
</dbReference>
<feature type="region of interest" description="Disordered" evidence="1">
    <location>
        <begin position="240"/>
        <end position="348"/>
    </location>
</feature>
<evidence type="ECO:0000313" key="2">
    <source>
        <dbReference type="EMBL" id="CAG8492219.1"/>
    </source>
</evidence>
<comment type="caution">
    <text evidence="2">The sequence shown here is derived from an EMBL/GenBank/DDBJ whole genome shotgun (WGS) entry which is preliminary data.</text>
</comment>